<proteinExistence type="predicted"/>
<evidence type="ECO:0000313" key="3">
    <source>
        <dbReference type="Proteomes" id="UP000252355"/>
    </source>
</evidence>
<organism evidence="2 3">
    <name type="scientific">Candidatus Ozemobacter sibiricus</name>
    <dbReference type="NCBI Taxonomy" id="2268124"/>
    <lineage>
        <taxon>Bacteria</taxon>
        <taxon>Candidatus Ozemobacteria</taxon>
        <taxon>Candidatus Ozemobacterales</taxon>
        <taxon>Candidatus Ozemobacteraceae</taxon>
        <taxon>Candidatus Ozemobacter</taxon>
    </lineage>
</organism>
<evidence type="ECO:0000313" key="2">
    <source>
        <dbReference type="EMBL" id="RCK77800.1"/>
    </source>
</evidence>
<protein>
    <submittedName>
        <fullName evidence="2">Uncharacterized protein</fullName>
    </submittedName>
</protein>
<dbReference type="Proteomes" id="UP000252355">
    <property type="component" value="Unassembled WGS sequence"/>
</dbReference>
<accession>A0A367ZIF1</accession>
<dbReference type="AlphaFoldDB" id="A0A367ZIF1"/>
<feature type="chain" id="PRO_5016768542" evidence="1">
    <location>
        <begin position="28"/>
        <end position="159"/>
    </location>
</feature>
<comment type="caution">
    <text evidence="2">The sequence shown here is derived from an EMBL/GenBank/DDBJ whole genome shotgun (WGS) entry which is preliminary data.</text>
</comment>
<keyword evidence="1" id="KW-0732">Signal</keyword>
<evidence type="ECO:0000256" key="1">
    <source>
        <dbReference type="SAM" id="SignalP"/>
    </source>
</evidence>
<feature type="signal peptide" evidence="1">
    <location>
        <begin position="1"/>
        <end position="27"/>
    </location>
</feature>
<sequence>MRTISTWRTLAMVAGMMWVLAASQAVAAKVTPQDLFQAASQLKLAAKEAKALGQALKQAQPDEATIESAVSQVKTLSSQIKNAQAVVARHLRTLPWKTQFWFEGPLTHIDLILEQLPFILATDRDLINASGTLKTLSEVLENLQGEVRYMAQRAADYAS</sequence>
<name>A0A367ZIF1_9BACT</name>
<dbReference type="EMBL" id="QOQW01000033">
    <property type="protein sequence ID" value="RCK77800.1"/>
    <property type="molecule type" value="Genomic_DNA"/>
</dbReference>
<gene>
    <name evidence="2" type="ORF">OZSIB_2858</name>
</gene>
<reference evidence="2 3" key="1">
    <citation type="submission" date="2018-05" db="EMBL/GenBank/DDBJ databases">
        <title>A metagenomic window into the 2 km-deep terrestrial subsurface aquifer revealed taxonomically and functionally diverse microbial community comprising novel uncultured bacterial lineages.</title>
        <authorList>
            <person name="Kadnikov V.V."/>
            <person name="Mardanov A.V."/>
            <person name="Beletsky A.V."/>
            <person name="Banks D."/>
            <person name="Pimenov N.V."/>
            <person name="Frank Y.A."/>
            <person name="Karnachuk O.V."/>
            <person name="Ravin N.V."/>
        </authorList>
    </citation>
    <scope>NUCLEOTIDE SEQUENCE [LARGE SCALE GENOMIC DNA]</scope>
    <source>
        <strain evidence="2">BY5</strain>
    </source>
</reference>